<dbReference type="Proteomes" id="UP001145087">
    <property type="component" value="Unassembled WGS sequence"/>
</dbReference>
<dbReference type="InterPro" id="IPR034457">
    <property type="entry name" value="Organic_radical-activating"/>
</dbReference>
<dbReference type="SFLD" id="SFLDG01101">
    <property type="entry name" value="Uncharacterised_Radical_SAM_Su"/>
    <property type="match status" value="1"/>
</dbReference>
<feature type="domain" description="Radical SAM core" evidence="7">
    <location>
        <begin position="67"/>
        <end position="287"/>
    </location>
</feature>
<proteinExistence type="predicted"/>
<dbReference type="AlphaFoldDB" id="A0A9X3J841"/>
<feature type="binding site" evidence="6">
    <location>
        <position position="89"/>
    </location>
    <ligand>
        <name>[4Fe-4S] cluster</name>
        <dbReference type="ChEBI" id="CHEBI:49883"/>
        <note>4Fe-4S-S-AdoMet</note>
    </ligand>
</feature>
<dbReference type="SUPFAM" id="SSF102114">
    <property type="entry name" value="Radical SAM enzymes"/>
    <property type="match status" value="1"/>
</dbReference>
<name>A0A9X3J841_9BACT</name>
<dbReference type="PANTHER" id="PTHR30352">
    <property type="entry name" value="PYRUVATE FORMATE-LYASE-ACTIVATING ENZYME"/>
    <property type="match status" value="1"/>
</dbReference>
<gene>
    <name evidence="8" type="primary">amrS</name>
    <name evidence="8" type="ORF">OU798_13350</name>
</gene>
<dbReference type="GO" id="GO:0051539">
    <property type="term" value="F:4 iron, 4 sulfur cluster binding"/>
    <property type="evidence" value="ECO:0007669"/>
    <property type="project" value="UniProtKB-KW"/>
</dbReference>
<evidence type="ECO:0000313" key="8">
    <source>
        <dbReference type="EMBL" id="MCY1721335.1"/>
    </source>
</evidence>
<evidence type="ECO:0000256" key="2">
    <source>
        <dbReference type="ARBA" id="ARBA00022691"/>
    </source>
</evidence>
<keyword evidence="4 6" id="KW-0408">Iron</keyword>
<accession>A0A9X3J841</accession>
<protein>
    <submittedName>
        <fullName evidence="8">AmmeMemoRadiSam system radical SAM enzyme</fullName>
    </submittedName>
</protein>
<keyword evidence="1" id="KW-0004">4Fe-4S</keyword>
<feature type="binding site" evidence="6">
    <location>
        <position position="82"/>
    </location>
    <ligand>
        <name>[4Fe-4S] cluster</name>
        <dbReference type="ChEBI" id="CHEBI:49883"/>
        <note>4Fe-4S-S-AdoMet</note>
    </ligand>
</feature>
<dbReference type="PROSITE" id="PS51918">
    <property type="entry name" value="RADICAL_SAM"/>
    <property type="match status" value="1"/>
</dbReference>
<reference evidence="8" key="1">
    <citation type="submission" date="2022-11" db="EMBL/GenBank/DDBJ databases">
        <title>Marilongibacter aestuarii gen. nov., sp. nov., isolated from tidal flat sediment.</title>
        <authorList>
            <person name="Jiayan W."/>
        </authorList>
    </citation>
    <scope>NUCLEOTIDE SEQUENCE</scope>
    <source>
        <strain evidence="8">Z1-6</strain>
    </source>
</reference>
<evidence type="ECO:0000256" key="4">
    <source>
        <dbReference type="ARBA" id="ARBA00023004"/>
    </source>
</evidence>
<dbReference type="CDD" id="cd01335">
    <property type="entry name" value="Radical_SAM"/>
    <property type="match status" value="1"/>
</dbReference>
<dbReference type="InterPro" id="IPR016431">
    <property type="entry name" value="Pyrv-formate_lyase-activ_prd"/>
</dbReference>
<dbReference type="GO" id="GO:0046872">
    <property type="term" value="F:metal ion binding"/>
    <property type="evidence" value="ECO:0007669"/>
    <property type="project" value="UniProtKB-KW"/>
</dbReference>
<dbReference type="RefSeq" id="WP_343333666.1">
    <property type="nucleotide sequence ID" value="NZ_JAPOHD010000027.1"/>
</dbReference>
<keyword evidence="2 6" id="KW-0949">S-adenosyl-L-methionine</keyword>
<dbReference type="InterPro" id="IPR007197">
    <property type="entry name" value="rSAM"/>
</dbReference>
<comment type="cofactor">
    <cofactor evidence="6">
        <name>[4Fe-4S] cluster</name>
        <dbReference type="ChEBI" id="CHEBI:49883"/>
    </cofactor>
    <text evidence="6">Binds 1 [4Fe-4S] cluster. The cluster is coordinated with 3 cysteines and an exchangeable S-adenosyl-L-methionine.</text>
</comment>
<evidence type="ECO:0000256" key="5">
    <source>
        <dbReference type="ARBA" id="ARBA00023014"/>
    </source>
</evidence>
<dbReference type="InterPro" id="IPR013785">
    <property type="entry name" value="Aldolase_TIM"/>
</dbReference>
<keyword evidence="9" id="KW-1185">Reference proteome</keyword>
<dbReference type="SFLD" id="SFLDS00029">
    <property type="entry name" value="Radical_SAM"/>
    <property type="match status" value="1"/>
</dbReference>
<dbReference type="PANTHER" id="PTHR30352:SF5">
    <property type="entry name" value="PYRUVATE FORMATE-LYASE 1-ACTIVATING ENZYME"/>
    <property type="match status" value="1"/>
</dbReference>
<dbReference type="InterPro" id="IPR058240">
    <property type="entry name" value="rSAM_sf"/>
</dbReference>
<evidence type="ECO:0000256" key="3">
    <source>
        <dbReference type="ARBA" id="ARBA00022723"/>
    </source>
</evidence>
<dbReference type="PIRSF" id="PIRSF004869">
    <property type="entry name" value="PflX_prd"/>
    <property type="match status" value="1"/>
</dbReference>
<evidence type="ECO:0000256" key="1">
    <source>
        <dbReference type="ARBA" id="ARBA00022485"/>
    </source>
</evidence>
<keyword evidence="3 6" id="KW-0479">Metal-binding</keyword>
<feature type="binding site" evidence="6">
    <location>
        <position position="86"/>
    </location>
    <ligand>
        <name>[4Fe-4S] cluster</name>
        <dbReference type="ChEBI" id="CHEBI:49883"/>
        <note>4Fe-4S-S-AdoMet</note>
    </ligand>
</feature>
<keyword evidence="5 6" id="KW-0411">Iron-sulfur</keyword>
<evidence type="ECO:0000256" key="6">
    <source>
        <dbReference type="PIRSR" id="PIRSR004869-50"/>
    </source>
</evidence>
<comment type="caution">
    <text evidence="8">The sequence shown here is derived from an EMBL/GenBank/DDBJ whole genome shotgun (WGS) entry which is preliminary data.</text>
</comment>
<evidence type="ECO:0000259" key="7">
    <source>
        <dbReference type="PROSITE" id="PS51918"/>
    </source>
</evidence>
<evidence type="ECO:0000313" key="9">
    <source>
        <dbReference type="Proteomes" id="UP001145087"/>
    </source>
</evidence>
<dbReference type="GO" id="GO:0003824">
    <property type="term" value="F:catalytic activity"/>
    <property type="evidence" value="ECO:0007669"/>
    <property type="project" value="InterPro"/>
</dbReference>
<dbReference type="Pfam" id="PF04055">
    <property type="entry name" value="Radical_SAM"/>
    <property type="match status" value="1"/>
</dbReference>
<dbReference type="Gene3D" id="3.20.20.70">
    <property type="entry name" value="Aldolase class I"/>
    <property type="match status" value="1"/>
</dbReference>
<sequence length="335" mass="38071">MKEALFYTKLKENRVKCELCPWNCILNIDQTGNCKVRTNQNGRLITEVYNKVAALGSDPIEKKPLYHFYPGTSILSIGEVGCNLHCSFCQNHRISQCEAKQFSGFHNIASDQIITEALKTWNNIGIAYTYNEPFTFYEFMLETAEKAKAANLKNVVVSNGYINTEPLQHLIPFIDAFNIDLKAFSEEFYQKHTKGKLQPVLETLKTIAQSQTHLEITNLVIPGLNDNKPEFENMVKWVASELGEKTPLHLSRYYPQFKMTISPTPIETLTSFYNIAKQHLQHVYLGNVSDVERSSTFCSSCGEVLVTRNRYNTELNRLTTNGNCTNCGTPSNIKL</sequence>
<dbReference type="NCBIfam" id="TIGR04337">
    <property type="entry name" value="AmmeMemoSam_rS"/>
    <property type="match status" value="1"/>
</dbReference>
<dbReference type="InterPro" id="IPR027596">
    <property type="entry name" value="AmmeMemoSam_rS"/>
</dbReference>
<organism evidence="8 9">
    <name type="scientific">Draconibacterium aestuarii</name>
    <dbReference type="NCBI Taxonomy" id="2998507"/>
    <lineage>
        <taxon>Bacteria</taxon>
        <taxon>Pseudomonadati</taxon>
        <taxon>Bacteroidota</taxon>
        <taxon>Bacteroidia</taxon>
        <taxon>Marinilabiliales</taxon>
        <taxon>Prolixibacteraceae</taxon>
        <taxon>Draconibacterium</taxon>
    </lineage>
</organism>
<dbReference type="EMBL" id="JAPOHD010000027">
    <property type="protein sequence ID" value="MCY1721335.1"/>
    <property type="molecule type" value="Genomic_DNA"/>
</dbReference>